<protein>
    <submittedName>
        <fullName evidence="3">8549_t:CDS:1</fullName>
    </submittedName>
</protein>
<comment type="caution">
    <text evidence="3">The sequence shown here is derived from an EMBL/GenBank/DDBJ whole genome shotgun (WGS) entry which is preliminary data.</text>
</comment>
<evidence type="ECO:0000256" key="2">
    <source>
        <dbReference type="SAM" id="Phobius"/>
    </source>
</evidence>
<keyword evidence="2" id="KW-0812">Transmembrane</keyword>
<organism evidence="3 4">
    <name type="scientific">Paraglomus occultum</name>
    <dbReference type="NCBI Taxonomy" id="144539"/>
    <lineage>
        <taxon>Eukaryota</taxon>
        <taxon>Fungi</taxon>
        <taxon>Fungi incertae sedis</taxon>
        <taxon>Mucoromycota</taxon>
        <taxon>Glomeromycotina</taxon>
        <taxon>Glomeromycetes</taxon>
        <taxon>Paraglomerales</taxon>
        <taxon>Paraglomeraceae</taxon>
        <taxon>Paraglomus</taxon>
    </lineage>
</organism>
<keyword evidence="4" id="KW-1185">Reference proteome</keyword>
<feature type="coiled-coil region" evidence="1">
    <location>
        <begin position="197"/>
        <end position="224"/>
    </location>
</feature>
<gene>
    <name evidence="3" type="ORF">POCULU_LOCUS5320</name>
</gene>
<evidence type="ECO:0000313" key="4">
    <source>
        <dbReference type="Proteomes" id="UP000789572"/>
    </source>
</evidence>
<keyword evidence="2" id="KW-1133">Transmembrane helix</keyword>
<keyword evidence="1" id="KW-0175">Coiled coil</keyword>
<evidence type="ECO:0000313" key="3">
    <source>
        <dbReference type="EMBL" id="CAG8557060.1"/>
    </source>
</evidence>
<dbReference type="Proteomes" id="UP000789572">
    <property type="component" value="Unassembled WGS sequence"/>
</dbReference>
<dbReference type="OrthoDB" id="10340817at2759"/>
<feature type="coiled-coil region" evidence="1">
    <location>
        <begin position="122"/>
        <end position="152"/>
    </location>
</feature>
<dbReference type="AlphaFoldDB" id="A0A9N9B6I2"/>
<evidence type="ECO:0000256" key="1">
    <source>
        <dbReference type="SAM" id="Coils"/>
    </source>
</evidence>
<reference evidence="3" key="1">
    <citation type="submission" date="2021-06" db="EMBL/GenBank/DDBJ databases">
        <authorList>
            <person name="Kallberg Y."/>
            <person name="Tangrot J."/>
            <person name="Rosling A."/>
        </authorList>
    </citation>
    <scope>NUCLEOTIDE SEQUENCE</scope>
    <source>
        <strain evidence="3">IA702</strain>
    </source>
</reference>
<dbReference type="EMBL" id="CAJVPJ010000797">
    <property type="protein sequence ID" value="CAG8557060.1"/>
    <property type="molecule type" value="Genomic_DNA"/>
</dbReference>
<feature type="transmembrane region" description="Helical" evidence="2">
    <location>
        <begin position="187"/>
        <end position="204"/>
    </location>
</feature>
<keyword evidence="2" id="KW-0472">Membrane</keyword>
<name>A0A9N9B6I2_9GLOM</name>
<sequence length="308" mass="35198">MDSESSYTTATSVSSLITTTAQEFKKCSELAKTQSLIQSIVEEVENNAALFCKTVTRSSIVSQRIGIKSHKVLANIELLCNDVTEYKDVVKILLNFVRDDENVTNSLERTFRKIYDNLKGCSNHIRDSLETLNKKREELRRLQQRKNKSATKRLFGLGFGIISLVYSILGSEVVFSDATVEIESVSAVTGMFGIMTFVGASARIEQLKKEIRELETQINSERTVKALHEALKSATIGVGQVKDYWQKRGSEVEEFFRELDNFGQREQHLNELEAWRLKAKWVNYQAECDNYGEQLWKQMEEHGKIITF</sequence>
<accession>A0A9N9B6I2</accession>
<dbReference type="Gene3D" id="1.20.1170.10">
    <property type="match status" value="1"/>
</dbReference>
<feature type="transmembrane region" description="Helical" evidence="2">
    <location>
        <begin position="154"/>
        <end position="175"/>
    </location>
</feature>
<proteinExistence type="predicted"/>
<dbReference type="SUPFAM" id="SSF58100">
    <property type="entry name" value="Bacterial hemolysins"/>
    <property type="match status" value="1"/>
</dbReference>